<dbReference type="Proteomes" id="UP000236488">
    <property type="component" value="Unassembled WGS sequence"/>
</dbReference>
<dbReference type="EMBL" id="PPEL01000047">
    <property type="protein sequence ID" value="PNV65102.1"/>
    <property type="molecule type" value="Genomic_DNA"/>
</dbReference>
<dbReference type="PROSITE" id="PS50977">
    <property type="entry name" value="HTH_TETR_2"/>
    <property type="match status" value="1"/>
</dbReference>
<dbReference type="InterPro" id="IPR050109">
    <property type="entry name" value="HTH-type_TetR-like_transc_reg"/>
</dbReference>
<dbReference type="GO" id="GO:0000976">
    <property type="term" value="F:transcription cis-regulatory region binding"/>
    <property type="evidence" value="ECO:0007669"/>
    <property type="project" value="TreeGrafter"/>
</dbReference>
<evidence type="ECO:0000313" key="6">
    <source>
        <dbReference type="EMBL" id="PNV65102.1"/>
    </source>
</evidence>
<dbReference type="RefSeq" id="WP_087195946.1">
    <property type="nucleotide sequence ID" value="NZ_PPEL01000047.1"/>
</dbReference>
<evidence type="ECO:0000313" key="7">
    <source>
        <dbReference type="Proteomes" id="UP000236488"/>
    </source>
</evidence>
<dbReference type="PANTHER" id="PTHR30055:SF234">
    <property type="entry name" value="HTH-TYPE TRANSCRIPTIONAL REGULATOR BETI"/>
    <property type="match status" value="1"/>
</dbReference>
<keyword evidence="2 4" id="KW-0238">DNA-binding</keyword>
<evidence type="ECO:0000259" key="5">
    <source>
        <dbReference type="PROSITE" id="PS50977"/>
    </source>
</evidence>
<accession>A0A2K2U4C9</accession>
<dbReference type="InterPro" id="IPR009057">
    <property type="entry name" value="Homeodomain-like_sf"/>
</dbReference>
<proteinExistence type="predicted"/>
<organism evidence="6 7">
    <name type="scientific">Rubneribacter badeniensis</name>
    <dbReference type="NCBI Taxonomy" id="2070688"/>
    <lineage>
        <taxon>Bacteria</taxon>
        <taxon>Bacillati</taxon>
        <taxon>Actinomycetota</taxon>
        <taxon>Coriobacteriia</taxon>
        <taxon>Eggerthellales</taxon>
        <taxon>Eggerthellaceae</taxon>
        <taxon>Rubneribacter</taxon>
    </lineage>
</organism>
<evidence type="ECO:0000256" key="2">
    <source>
        <dbReference type="ARBA" id="ARBA00023125"/>
    </source>
</evidence>
<dbReference type="Gene3D" id="1.10.357.10">
    <property type="entry name" value="Tetracycline Repressor, domain 2"/>
    <property type="match status" value="1"/>
</dbReference>
<feature type="DNA-binding region" description="H-T-H motif" evidence="4">
    <location>
        <begin position="29"/>
        <end position="48"/>
    </location>
</feature>
<sequence>MGNKPIISKQQILDAAFALASESGLAGLSIRDVARACNVAVGTVYNSYPTKNDLVNDVVGRFWNEALADRMPHAVAGDDFICFCRELARQLSEALARFRDDWLAEIAALDAQGLAAARKREEACFAHIRRGLVMALERDPHVVRDRLHDALAPEPLCAFVWDSMLSSIKHGDPSCQTLFSLLRSTVYEA</sequence>
<dbReference type="GO" id="GO:0003700">
    <property type="term" value="F:DNA-binding transcription factor activity"/>
    <property type="evidence" value="ECO:0007669"/>
    <property type="project" value="TreeGrafter"/>
</dbReference>
<gene>
    <name evidence="6" type="ORF">C2L80_08345</name>
</gene>
<dbReference type="Pfam" id="PF00440">
    <property type="entry name" value="TetR_N"/>
    <property type="match status" value="1"/>
</dbReference>
<name>A0A2K2U4C9_9ACTN</name>
<evidence type="ECO:0000256" key="1">
    <source>
        <dbReference type="ARBA" id="ARBA00023015"/>
    </source>
</evidence>
<evidence type="ECO:0000256" key="3">
    <source>
        <dbReference type="ARBA" id="ARBA00023163"/>
    </source>
</evidence>
<comment type="caution">
    <text evidence="6">The sequence shown here is derived from an EMBL/GenBank/DDBJ whole genome shotgun (WGS) entry which is preliminary data.</text>
</comment>
<evidence type="ECO:0000256" key="4">
    <source>
        <dbReference type="PROSITE-ProRule" id="PRU00335"/>
    </source>
</evidence>
<protein>
    <submittedName>
        <fullName evidence="6">TetR/AcrR family transcriptional regulator</fullName>
    </submittedName>
</protein>
<dbReference type="InterPro" id="IPR001647">
    <property type="entry name" value="HTH_TetR"/>
</dbReference>
<keyword evidence="7" id="KW-1185">Reference proteome</keyword>
<keyword evidence="1" id="KW-0805">Transcription regulation</keyword>
<keyword evidence="3" id="KW-0804">Transcription</keyword>
<reference evidence="6 7" key="1">
    <citation type="journal article" date="2018" name="Int. J. Syst. Evol. Microbiol.">
        <title>Rubneribacter badeniensis gen. nov., sp. nov. and Enteroscipio rubneri gen. nov., sp. nov., new members of the Eggerthellaceae isolated from human faeces.</title>
        <authorList>
            <person name="Danylec N."/>
            <person name="Gobl A."/>
            <person name="Stoll D.A."/>
            <person name="Hetzer B."/>
            <person name="Kulling S.E."/>
            <person name="Huch M."/>
        </authorList>
    </citation>
    <scope>NUCLEOTIDE SEQUENCE [LARGE SCALE GENOMIC DNA]</scope>
    <source>
        <strain evidence="6 7">ResAG-85</strain>
    </source>
</reference>
<dbReference type="SUPFAM" id="SSF46689">
    <property type="entry name" value="Homeodomain-like"/>
    <property type="match status" value="1"/>
</dbReference>
<dbReference type="AlphaFoldDB" id="A0A2K2U4C9"/>
<dbReference type="PRINTS" id="PR00455">
    <property type="entry name" value="HTHTETR"/>
</dbReference>
<dbReference type="PANTHER" id="PTHR30055">
    <property type="entry name" value="HTH-TYPE TRANSCRIPTIONAL REGULATOR RUTR"/>
    <property type="match status" value="1"/>
</dbReference>
<feature type="domain" description="HTH tetR-type" evidence="5">
    <location>
        <begin position="6"/>
        <end position="66"/>
    </location>
</feature>